<dbReference type="InterPro" id="IPR010921">
    <property type="entry name" value="Trp_repressor/repl_initiator"/>
</dbReference>
<dbReference type="EMBL" id="JAJUWU010000001">
    <property type="protein sequence ID" value="MCE7026409.1"/>
    <property type="molecule type" value="Genomic_DNA"/>
</dbReference>
<dbReference type="AlphaFoldDB" id="A0A9X1T3F8"/>
<name>A0A9X1T3F8_9HYPH</name>
<dbReference type="RefSeq" id="WP_233717113.1">
    <property type="nucleotide sequence ID" value="NZ_JAJUWU010000001.1"/>
</dbReference>
<keyword evidence="2" id="KW-1185">Reference proteome</keyword>
<sequence length="144" mass="15768">MIRRRAPHDRDRLAYLVAAGIAAELCRVEVDDVIARGTPGTFRRRRVRTARALALYLAHTGANLSIARVSRASGRTKQRVSFLCHLIEDRRDEPAFEVLVSRAEGWFLLRFGAAPIAMVAAIAGASRDAALARSAAVYLAERAA</sequence>
<reference evidence="1" key="1">
    <citation type="submission" date="2022-01" db="EMBL/GenBank/DDBJ databases">
        <title>Jiella avicenniae sp. nov., a novel endophytic bacterium isolated from bark of Avicennia marina.</title>
        <authorList>
            <person name="Tuo L."/>
        </authorList>
    </citation>
    <scope>NUCLEOTIDE SEQUENCE</scope>
    <source>
        <strain evidence="1">CBK1P-4</strain>
    </source>
</reference>
<accession>A0A9X1T3F8</accession>
<protein>
    <submittedName>
        <fullName evidence="1">Uncharacterized protein</fullName>
    </submittedName>
</protein>
<dbReference type="Gene3D" id="1.10.1750.10">
    <property type="match status" value="1"/>
</dbReference>
<dbReference type="SUPFAM" id="SSF48295">
    <property type="entry name" value="TrpR-like"/>
    <property type="match status" value="1"/>
</dbReference>
<comment type="caution">
    <text evidence="1">The sequence shown here is derived from an EMBL/GenBank/DDBJ whole genome shotgun (WGS) entry which is preliminary data.</text>
</comment>
<evidence type="ECO:0000313" key="2">
    <source>
        <dbReference type="Proteomes" id="UP001139035"/>
    </source>
</evidence>
<dbReference type="GO" id="GO:0043565">
    <property type="term" value="F:sequence-specific DNA binding"/>
    <property type="evidence" value="ECO:0007669"/>
    <property type="project" value="InterPro"/>
</dbReference>
<dbReference type="Proteomes" id="UP001139035">
    <property type="component" value="Unassembled WGS sequence"/>
</dbReference>
<organism evidence="1 2">
    <name type="scientific">Jiella avicenniae</name>
    <dbReference type="NCBI Taxonomy" id="2907202"/>
    <lineage>
        <taxon>Bacteria</taxon>
        <taxon>Pseudomonadati</taxon>
        <taxon>Pseudomonadota</taxon>
        <taxon>Alphaproteobacteria</taxon>
        <taxon>Hyphomicrobiales</taxon>
        <taxon>Aurantimonadaceae</taxon>
        <taxon>Jiella</taxon>
    </lineage>
</organism>
<gene>
    <name evidence="1" type="ORF">LZD57_00265</name>
</gene>
<evidence type="ECO:0000313" key="1">
    <source>
        <dbReference type="EMBL" id="MCE7026409.1"/>
    </source>
</evidence>
<proteinExistence type="predicted"/>